<evidence type="ECO:0000313" key="7">
    <source>
        <dbReference type="Proteomes" id="UP000305398"/>
    </source>
</evidence>
<evidence type="ECO:0000256" key="1">
    <source>
        <dbReference type="ARBA" id="ARBA00022448"/>
    </source>
</evidence>
<evidence type="ECO:0000313" key="6">
    <source>
        <dbReference type="EMBL" id="QDA62578.1"/>
    </source>
</evidence>
<dbReference type="GO" id="GO:0005506">
    <property type="term" value="F:iron ion binding"/>
    <property type="evidence" value="ECO:0007669"/>
    <property type="project" value="InterPro"/>
</dbReference>
<dbReference type="SUPFAM" id="SSF57802">
    <property type="entry name" value="Rubredoxin-like"/>
    <property type="match status" value="1"/>
</dbReference>
<evidence type="ECO:0000256" key="3">
    <source>
        <dbReference type="ARBA" id="ARBA00022982"/>
    </source>
</evidence>
<gene>
    <name evidence="6" type="ORF">FHG12_13570</name>
</gene>
<sequence length="402" mass="46391">MREGVYKDILDLFDYRPQLKINLVDQAQTFIPFFTGNLNFIASDTSNYWHLYIRFPKTNSLYHWPYLVYSEDIPELCQTLEQVIFAHKEIFYDQPVLDGTRLLSLITTRPTAALPPPAPDLQLPAFTLPYYEGFNRYGTKLWLGIYRRDERFSVAFLKDVCQVCLKTRIGELYSTPWKSLIVKGIEMADRNLWDTVLCKHRLNVRHAANELNWQVEDLCDYGLTLKNDLVRQFNEEDVRTYHLCFAIKTKPKTGVFGSIVIRAQQPEALGLREEQFEILHTRDFNPNSKDFVSFRKKVNRESLSWYLIQLCNQFYELQSETAQVLSSLYVEEPPVAEPPLASLPAVYQCQNCLTVYDETYGDEASQVAPGTPFAALVGYRCPTCEAPQNEFVAVPSVLTPAL</sequence>
<dbReference type="CDD" id="cd00730">
    <property type="entry name" value="rubredoxin"/>
    <property type="match status" value="1"/>
</dbReference>
<name>A0A5B8A5G9_9BACT</name>
<keyword evidence="1" id="KW-0813">Transport</keyword>
<dbReference type="Pfam" id="PF00301">
    <property type="entry name" value="Rubredoxin"/>
    <property type="match status" value="1"/>
</dbReference>
<dbReference type="OrthoDB" id="9758182at2"/>
<keyword evidence="3" id="KW-0249">Electron transport</keyword>
<reference evidence="6 7" key="1">
    <citation type="submission" date="2019-06" db="EMBL/GenBank/DDBJ databases">
        <authorList>
            <person name="Srinivasan S."/>
        </authorList>
    </citation>
    <scope>NUCLEOTIDE SEQUENCE [LARGE SCALE GENOMIC DNA]</scope>
    <source>
        <strain evidence="6 7">17J68-5</strain>
    </source>
</reference>
<dbReference type="KEGG" id="hyj:FHG12_13570"/>
<accession>A0A5B8A5G9</accession>
<protein>
    <submittedName>
        <fullName evidence="6">Rubredoxin</fullName>
    </submittedName>
</protein>
<evidence type="ECO:0000259" key="5">
    <source>
        <dbReference type="PROSITE" id="PS50903"/>
    </source>
</evidence>
<keyword evidence="7" id="KW-1185">Reference proteome</keyword>
<dbReference type="InterPro" id="IPR024935">
    <property type="entry name" value="Rubredoxin_dom"/>
</dbReference>
<dbReference type="AlphaFoldDB" id="A0A5B8A5G9"/>
<dbReference type="PROSITE" id="PS50903">
    <property type="entry name" value="RUBREDOXIN_LIKE"/>
    <property type="match status" value="1"/>
</dbReference>
<keyword evidence="2" id="KW-0479">Metal-binding</keyword>
<feature type="domain" description="Rubredoxin-like" evidence="5">
    <location>
        <begin position="344"/>
        <end position="394"/>
    </location>
</feature>
<dbReference type="Gene3D" id="2.20.28.10">
    <property type="match status" value="1"/>
</dbReference>
<dbReference type="Proteomes" id="UP000305398">
    <property type="component" value="Chromosome"/>
</dbReference>
<evidence type="ECO:0000256" key="4">
    <source>
        <dbReference type="ARBA" id="ARBA00023004"/>
    </source>
</evidence>
<organism evidence="6 7">
    <name type="scientific">Hymenobacter jejuensis</name>
    <dbReference type="NCBI Taxonomy" id="2502781"/>
    <lineage>
        <taxon>Bacteria</taxon>
        <taxon>Pseudomonadati</taxon>
        <taxon>Bacteroidota</taxon>
        <taxon>Cytophagia</taxon>
        <taxon>Cytophagales</taxon>
        <taxon>Hymenobacteraceae</taxon>
        <taxon>Hymenobacter</taxon>
    </lineage>
</organism>
<keyword evidence="4" id="KW-0408">Iron</keyword>
<evidence type="ECO:0000256" key="2">
    <source>
        <dbReference type="ARBA" id="ARBA00022723"/>
    </source>
</evidence>
<dbReference type="InterPro" id="IPR024934">
    <property type="entry name" value="Rubredoxin-like_dom"/>
</dbReference>
<proteinExistence type="predicted"/>
<dbReference type="EMBL" id="CP040896">
    <property type="protein sequence ID" value="QDA62578.1"/>
    <property type="molecule type" value="Genomic_DNA"/>
</dbReference>